<dbReference type="GO" id="GO:0016301">
    <property type="term" value="F:kinase activity"/>
    <property type="evidence" value="ECO:0007669"/>
    <property type="project" value="UniProtKB-KW"/>
</dbReference>
<reference evidence="2 3" key="1">
    <citation type="submission" date="2016-03" db="EMBL/GenBank/DDBJ databases">
        <title>Genome sequence of Variovorax paradoxus KB5.</title>
        <authorList>
            <person name="Jeong H."/>
            <person name="Hong C.E."/>
            <person name="Jo S.H."/>
            <person name="Park J.M."/>
        </authorList>
    </citation>
    <scope>NUCLEOTIDE SEQUENCE [LARGE SCALE GENOMIC DNA]</scope>
    <source>
        <strain evidence="2 3">KB5</strain>
    </source>
</reference>
<sequence>MEIVTGWTHKAFPMSDASCVGEARRHAAQAVANMGWSEVDAGRLALVVTELGTNLHRHARNGRLLIAAHRETGEAGEVEIISIDDGPGIADLSLAMQDGHSSGSTPGTGLGAVRRLASEFDIHSSMPDGTVSVARVRPAASSAEGTWHVAARQIGAICLPAPHEAVCGDGWAAAIHGERTTVLLADGLGHGPEAAKASQAATAAFASCCEGDLRETVQKVHRELQTTRGAAVCALRIDAADATVTYTGAGNIVGRVLSGVFDRSVVTQHGTAGMQIRKPETASLALPAHALVILHSDGIETRWNADRIRPLLQKDPTLVAAVLLRDHTRHRDDATVVVIRQKE</sequence>
<evidence type="ECO:0000313" key="2">
    <source>
        <dbReference type="EMBL" id="OAK64639.1"/>
    </source>
</evidence>
<evidence type="ECO:0000313" key="3">
    <source>
        <dbReference type="Proteomes" id="UP000077852"/>
    </source>
</evidence>
<accession>A0AA91DRF2</accession>
<dbReference type="InterPro" id="IPR039248">
    <property type="entry name" value="Ptase_RsbX"/>
</dbReference>
<comment type="caution">
    <text evidence="2">The sequence shown here is derived from an EMBL/GenBank/DDBJ whole genome shotgun (WGS) entry which is preliminary data.</text>
</comment>
<keyword evidence="2" id="KW-0808">Transferase</keyword>
<name>A0AA91DRF2_VARPD</name>
<evidence type="ECO:0000259" key="1">
    <source>
        <dbReference type="SMART" id="SM00331"/>
    </source>
</evidence>
<dbReference type="AlphaFoldDB" id="A0AA91DRF2"/>
<dbReference type="SUPFAM" id="SSF81606">
    <property type="entry name" value="PP2C-like"/>
    <property type="match status" value="1"/>
</dbReference>
<protein>
    <submittedName>
        <fullName evidence="2">Histidine kinase</fullName>
    </submittedName>
</protein>
<dbReference type="Pfam" id="PF07228">
    <property type="entry name" value="SpoIIE"/>
    <property type="match status" value="1"/>
</dbReference>
<dbReference type="PANTHER" id="PTHR35801:SF1">
    <property type="entry name" value="PHOSPHOSERINE PHOSPHATASE RSBX"/>
    <property type="match status" value="1"/>
</dbReference>
<proteinExistence type="predicted"/>
<keyword evidence="2" id="KW-0418">Kinase</keyword>
<feature type="domain" description="PPM-type phosphatase" evidence="1">
    <location>
        <begin position="149"/>
        <end position="341"/>
    </location>
</feature>
<dbReference type="Pfam" id="PF13581">
    <property type="entry name" value="HATPase_c_2"/>
    <property type="match status" value="1"/>
</dbReference>
<dbReference type="InterPro" id="IPR001932">
    <property type="entry name" value="PPM-type_phosphatase-like_dom"/>
</dbReference>
<gene>
    <name evidence="2" type="ORF">A3K87_14790</name>
</gene>
<dbReference type="Gene3D" id="3.30.565.10">
    <property type="entry name" value="Histidine kinase-like ATPase, C-terminal domain"/>
    <property type="match status" value="1"/>
</dbReference>
<dbReference type="InterPro" id="IPR036457">
    <property type="entry name" value="PPM-type-like_dom_sf"/>
</dbReference>
<dbReference type="SMART" id="SM00331">
    <property type="entry name" value="PP2C_SIG"/>
    <property type="match status" value="1"/>
</dbReference>
<dbReference type="PANTHER" id="PTHR35801">
    <property type="entry name" value="PHOSPHOSERINE PHOSPHATASE RSBX"/>
    <property type="match status" value="1"/>
</dbReference>
<dbReference type="InterPro" id="IPR036890">
    <property type="entry name" value="HATPase_C_sf"/>
</dbReference>
<dbReference type="Proteomes" id="UP000077852">
    <property type="component" value="Unassembled WGS sequence"/>
</dbReference>
<dbReference type="InterPro" id="IPR003594">
    <property type="entry name" value="HATPase_dom"/>
</dbReference>
<dbReference type="SUPFAM" id="SSF55874">
    <property type="entry name" value="ATPase domain of HSP90 chaperone/DNA topoisomerase II/histidine kinase"/>
    <property type="match status" value="1"/>
</dbReference>
<dbReference type="EMBL" id="LVHG01000037">
    <property type="protein sequence ID" value="OAK64639.1"/>
    <property type="molecule type" value="Genomic_DNA"/>
</dbReference>
<dbReference type="CDD" id="cd16934">
    <property type="entry name" value="HATPase_RsbT-like"/>
    <property type="match status" value="1"/>
</dbReference>
<organism evidence="2 3">
    <name type="scientific">Variovorax paradoxus</name>
    <dbReference type="NCBI Taxonomy" id="34073"/>
    <lineage>
        <taxon>Bacteria</taxon>
        <taxon>Pseudomonadati</taxon>
        <taxon>Pseudomonadota</taxon>
        <taxon>Betaproteobacteria</taxon>
        <taxon>Burkholderiales</taxon>
        <taxon>Comamonadaceae</taxon>
        <taxon>Variovorax</taxon>
    </lineage>
</organism>
<dbReference type="Gene3D" id="3.60.40.10">
    <property type="entry name" value="PPM-type phosphatase domain"/>
    <property type="match status" value="1"/>
</dbReference>